<dbReference type="OrthoDB" id="6105938at2759"/>
<comment type="caution">
    <text evidence="8">The sequence shown here is derived from an EMBL/GenBank/DDBJ whole genome shotgun (WGS) entry which is preliminary data.</text>
</comment>
<dbReference type="PROSITE" id="PS00028">
    <property type="entry name" value="ZINC_FINGER_C2H2_1"/>
    <property type="match status" value="1"/>
</dbReference>
<feature type="region of interest" description="Disordered" evidence="6">
    <location>
        <begin position="148"/>
        <end position="221"/>
    </location>
</feature>
<evidence type="ECO:0000256" key="1">
    <source>
        <dbReference type="ARBA" id="ARBA00022723"/>
    </source>
</evidence>
<feature type="region of interest" description="Disordered" evidence="6">
    <location>
        <begin position="93"/>
        <end position="134"/>
    </location>
</feature>
<sequence>MASCNVCRKSFNSEQALRQHSEDSPAHKRLVRCDHCNRSFPNSEALAQHTRNSPAHKKKHTCQTCQRSFPSSEALGQHVNNFSGHTAAAATAAAASKPTASTATSAAPAQRPPPSPPAAAAAAAAPIPKPNQPYHPCETCTRSFTTASALSQHTRDSHASPTHPCPSCPRPRSFRSASALAQHIRDTPSHQDNNINNNKKNKKENKEKKKDKNPRNHNAAAATTPLDAFFLSYGPSFRYDRTLPASDSWRDLCTHKGWRRNKYTGEYADPDAQDARELYVLALRLELELWFGGEDDLKNWQALCRAVGVVPPPESEKECERALRGTHVNLVDLVAWARREKEVGEGLMGYVGYGNDRVKVFGSVGALAEYCAVTKKWFPLDEVAEAGKQGDGKVVIRHLLRRLK</sequence>
<dbReference type="Pfam" id="PF13912">
    <property type="entry name" value="zf-C2H2_6"/>
    <property type="match status" value="2"/>
</dbReference>
<dbReference type="EMBL" id="MSZU01000084">
    <property type="protein sequence ID" value="OMP85571.1"/>
    <property type="molecule type" value="Genomic_DNA"/>
</dbReference>
<feature type="domain" description="C2H2-type" evidence="7">
    <location>
        <begin position="2"/>
        <end position="27"/>
    </location>
</feature>
<dbReference type="InterPro" id="IPR036236">
    <property type="entry name" value="Znf_C2H2_sf"/>
</dbReference>
<dbReference type="PROSITE" id="PS50157">
    <property type="entry name" value="ZINC_FINGER_C2H2_2"/>
    <property type="match status" value="4"/>
</dbReference>
<dbReference type="GO" id="GO:0008270">
    <property type="term" value="F:zinc ion binding"/>
    <property type="evidence" value="ECO:0007669"/>
    <property type="project" value="UniProtKB-KW"/>
</dbReference>
<dbReference type="SUPFAM" id="SSF57667">
    <property type="entry name" value="beta-beta-alpha zinc fingers"/>
    <property type="match status" value="2"/>
</dbReference>
<dbReference type="Pfam" id="PF00096">
    <property type="entry name" value="zf-C2H2"/>
    <property type="match status" value="2"/>
</dbReference>
<evidence type="ECO:0000259" key="7">
    <source>
        <dbReference type="PROSITE" id="PS50157"/>
    </source>
</evidence>
<evidence type="ECO:0000256" key="3">
    <source>
        <dbReference type="ARBA" id="ARBA00022771"/>
    </source>
</evidence>
<reference evidence="8 9" key="1">
    <citation type="submission" date="2017-01" db="EMBL/GenBank/DDBJ databases">
        <title>Draft genome sequence of Diplodia seriata F98.1, a fungal species involved in grapevine trunk diseases.</title>
        <authorList>
            <person name="Robert-Siegwald G."/>
            <person name="Vallet J."/>
            <person name="Abou-Mansour E."/>
            <person name="Xu J."/>
            <person name="Rey P."/>
            <person name="Bertsch C."/>
            <person name="Rego C."/>
            <person name="Larignon P."/>
            <person name="Fontaine F."/>
            <person name="Lebrun M.-H."/>
        </authorList>
    </citation>
    <scope>NUCLEOTIDE SEQUENCE [LARGE SCALE GENOMIC DNA]</scope>
    <source>
        <strain evidence="8 9">F98.1</strain>
    </source>
</reference>
<feature type="compositionally biased region" description="Basic and acidic residues" evidence="6">
    <location>
        <begin position="204"/>
        <end position="214"/>
    </location>
</feature>
<evidence type="ECO:0000256" key="4">
    <source>
        <dbReference type="ARBA" id="ARBA00022833"/>
    </source>
</evidence>
<dbReference type="SMART" id="SM00355">
    <property type="entry name" value="ZnF_C2H2"/>
    <property type="match status" value="5"/>
</dbReference>
<evidence type="ECO:0000256" key="6">
    <source>
        <dbReference type="SAM" id="MobiDB-lite"/>
    </source>
</evidence>
<dbReference type="GO" id="GO:0000977">
    <property type="term" value="F:RNA polymerase II transcription regulatory region sequence-specific DNA binding"/>
    <property type="evidence" value="ECO:0007669"/>
    <property type="project" value="TreeGrafter"/>
</dbReference>
<evidence type="ECO:0000313" key="9">
    <source>
        <dbReference type="Proteomes" id="UP000190776"/>
    </source>
</evidence>
<dbReference type="Gene3D" id="3.30.160.60">
    <property type="entry name" value="Classic Zinc Finger"/>
    <property type="match status" value="2"/>
</dbReference>
<dbReference type="AlphaFoldDB" id="A0A1S8BDW9"/>
<proteinExistence type="predicted"/>
<feature type="domain" description="C2H2-type" evidence="7">
    <location>
        <begin position="60"/>
        <end position="90"/>
    </location>
</feature>
<evidence type="ECO:0000256" key="5">
    <source>
        <dbReference type="PROSITE-ProRule" id="PRU00042"/>
    </source>
</evidence>
<dbReference type="GO" id="GO:0000981">
    <property type="term" value="F:DNA-binding transcription factor activity, RNA polymerase II-specific"/>
    <property type="evidence" value="ECO:0007669"/>
    <property type="project" value="TreeGrafter"/>
</dbReference>
<evidence type="ECO:0000256" key="2">
    <source>
        <dbReference type="ARBA" id="ARBA00022737"/>
    </source>
</evidence>
<gene>
    <name evidence="8" type="ORF">BK809_0004242</name>
</gene>
<accession>A0A1S8BDW9</accession>
<evidence type="ECO:0000313" key="8">
    <source>
        <dbReference type="EMBL" id="OMP85571.1"/>
    </source>
</evidence>
<dbReference type="PANTHER" id="PTHR24409:SF295">
    <property type="entry name" value="AZ2-RELATED"/>
    <property type="match status" value="1"/>
</dbReference>
<keyword evidence="2" id="KW-0677">Repeat</keyword>
<organism evidence="8 9">
    <name type="scientific">Diplodia seriata</name>
    <dbReference type="NCBI Taxonomy" id="420778"/>
    <lineage>
        <taxon>Eukaryota</taxon>
        <taxon>Fungi</taxon>
        <taxon>Dikarya</taxon>
        <taxon>Ascomycota</taxon>
        <taxon>Pezizomycotina</taxon>
        <taxon>Dothideomycetes</taxon>
        <taxon>Dothideomycetes incertae sedis</taxon>
        <taxon>Botryosphaeriales</taxon>
        <taxon>Botryosphaeriaceae</taxon>
        <taxon>Diplodia</taxon>
    </lineage>
</organism>
<dbReference type="PANTHER" id="PTHR24409">
    <property type="entry name" value="ZINC FINGER PROTEIN 142"/>
    <property type="match status" value="1"/>
</dbReference>
<dbReference type="GO" id="GO:0005634">
    <property type="term" value="C:nucleus"/>
    <property type="evidence" value="ECO:0007669"/>
    <property type="project" value="TreeGrafter"/>
</dbReference>
<dbReference type="STRING" id="420778.A0A1S8BDW9"/>
<keyword evidence="1" id="KW-0479">Metal-binding</keyword>
<feature type="domain" description="C2H2-type" evidence="7">
    <location>
        <begin position="31"/>
        <end position="61"/>
    </location>
</feature>
<feature type="compositionally biased region" description="Low complexity" evidence="6">
    <location>
        <begin position="93"/>
        <end position="109"/>
    </location>
</feature>
<dbReference type="Proteomes" id="UP000190776">
    <property type="component" value="Unassembled WGS sequence"/>
</dbReference>
<keyword evidence="3 5" id="KW-0863">Zinc-finger</keyword>
<protein>
    <submittedName>
        <fullName evidence="8">Zinc finger protein 345</fullName>
    </submittedName>
</protein>
<name>A0A1S8BDW9_9PEZI</name>
<dbReference type="InterPro" id="IPR013087">
    <property type="entry name" value="Znf_C2H2_type"/>
</dbReference>
<keyword evidence="4" id="KW-0862">Zinc</keyword>
<feature type="domain" description="C2H2-type" evidence="7">
    <location>
        <begin position="135"/>
        <end position="163"/>
    </location>
</feature>